<dbReference type="Proteomes" id="UP000053467">
    <property type="component" value="Unassembled WGS sequence"/>
</dbReference>
<dbReference type="GO" id="GO:0005829">
    <property type="term" value="C:cytosol"/>
    <property type="evidence" value="ECO:0007669"/>
    <property type="project" value="TreeGrafter"/>
</dbReference>
<evidence type="ECO:0000313" key="12">
    <source>
        <dbReference type="EMBL" id="KUK87601.1"/>
    </source>
</evidence>
<dbReference type="InterPro" id="IPR014729">
    <property type="entry name" value="Rossmann-like_a/b/a_fold"/>
</dbReference>
<protein>
    <recommendedName>
        <fullName evidence="10">Tyrosine--tRNA ligase</fullName>
        <ecNumber evidence="10">6.1.1.1</ecNumber>
    </recommendedName>
    <alternativeName>
        <fullName evidence="10">Tyrosyl-tRNA synthetase</fullName>
        <shortName evidence="10">TyrRS</shortName>
    </alternativeName>
</protein>
<dbReference type="Gene3D" id="3.40.50.620">
    <property type="entry name" value="HUPs"/>
    <property type="match status" value="1"/>
</dbReference>
<dbReference type="CDD" id="cd00805">
    <property type="entry name" value="TyrRS_core"/>
    <property type="match status" value="1"/>
</dbReference>
<dbReference type="GO" id="GO:0003723">
    <property type="term" value="F:RNA binding"/>
    <property type="evidence" value="ECO:0007669"/>
    <property type="project" value="UniProtKB-KW"/>
</dbReference>
<comment type="similarity">
    <text evidence="10">Belongs to the class-I aminoacyl-tRNA synthetase family. TyrS type 2 subfamily.</text>
</comment>
<dbReference type="InterPro" id="IPR036986">
    <property type="entry name" value="S4_RNA-bd_sf"/>
</dbReference>
<dbReference type="PROSITE" id="PS50889">
    <property type="entry name" value="S4"/>
    <property type="match status" value="1"/>
</dbReference>
<dbReference type="PANTHER" id="PTHR11766">
    <property type="entry name" value="TYROSYL-TRNA SYNTHETASE"/>
    <property type="match status" value="1"/>
</dbReference>
<dbReference type="CDD" id="cd00165">
    <property type="entry name" value="S4"/>
    <property type="match status" value="1"/>
</dbReference>
<comment type="subunit">
    <text evidence="1 10">Homodimer.</text>
</comment>
<keyword evidence="7 10" id="KW-0648">Protein biosynthesis</keyword>
<dbReference type="EMBL" id="LGGX01000003">
    <property type="protein sequence ID" value="KUK87601.1"/>
    <property type="molecule type" value="Genomic_DNA"/>
</dbReference>
<dbReference type="PRINTS" id="PR01040">
    <property type="entry name" value="TRNASYNTHTYR"/>
</dbReference>
<feature type="binding site" evidence="10">
    <location>
        <position position="233"/>
    </location>
    <ligand>
        <name>ATP</name>
        <dbReference type="ChEBI" id="CHEBI:30616"/>
    </ligand>
</feature>
<keyword evidence="3 10" id="KW-0436">Ligase</keyword>
<keyword evidence="5 10" id="KW-0067">ATP-binding</keyword>
<dbReference type="InterPro" id="IPR024108">
    <property type="entry name" value="Tyr-tRNA-ligase_bac_2"/>
</dbReference>
<dbReference type="InterPro" id="IPR002307">
    <property type="entry name" value="Tyr-tRNA-ligase"/>
</dbReference>
<dbReference type="FunFam" id="3.40.50.620:FF:000061">
    <property type="entry name" value="Tyrosine--tRNA ligase"/>
    <property type="match status" value="1"/>
</dbReference>
<evidence type="ECO:0000256" key="2">
    <source>
        <dbReference type="ARBA" id="ARBA00022490"/>
    </source>
</evidence>
<evidence type="ECO:0000256" key="10">
    <source>
        <dbReference type="HAMAP-Rule" id="MF_02007"/>
    </source>
</evidence>
<dbReference type="EC" id="6.1.1.1" evidence="10"/>
<evidence type="ECO:0000256" key="4">
    <source>
        <dbReference type="ARBA" id="ARBA00022741"/>
    </source>
</evidence>
<reference evidence="13" key="1">
    <citation type="journal article" date="2015" name="MBio">
        <title>Genome-Resolved Metagenomic Analysis Reveals Roles for Candidate Phyla and Other Microbial Community Members in Biogeochemical Transformations in Oil Reservoirs.</title>
        <authorList>
            <person name="Hu P."/>
            <person name="Tom L."/>
            <person name="Singh A."/>
            <person name="Thomas B.C."/>
            <person name="Baker B.J."/>
            <person name="Piceno Y.M."/>
            <person name="Andersen G.L."/>
            <person name="Banfield J.F."/>
        </authorList>
    </citation>
    <scope>NUCLEOTIDE SEQUENCE [LARGE SCALE GENOMIC DNA]</scope>
</reference>
<comment type="subcellular location">
    <subcellularLocation>
        <location evidence="10">Cytoplasm</location>
    </subcellularLocation>
</comment>
<keyword evidence="4 10" id="KW-0547">Nucleotide-binding</keyword>
<dbReference type="HAMAP" id="MF_02007">
    <property type="entry name" value="Tyr_tRNA_synth_type2"/>
    <property type="match status" value="1"/>
</dbReference>
<evidence type="ECO:0000256" key="11">
    <source>
        <dbReference type="PROSITE-ProRule" id="PRU00182"/>
    </source>
</evidence>
<feature type="short sequence motif" description="'KMSKS' region" evidence="10">
    <location>
        <begin position="230"/>
        <end position="234"/>
    </location>
</feature>
<evidence type="ECO:0000256" key="9">
    <source>
        <dbReference type="ARBA" id="ARBA00048248"/>
    </source>
</evidence>
<dbReference type="GO" id="GO:0004831">
    <property type="term" value="F:tyrosine-tRNA ligase activity"/>
    <property type="evidence" value="ECO:0007669"/>
    <property type="project" value="UniProtKB-UniRule"/>
</dbReference>
<keyword evidence="2 10" id="KW-0963">Cytoplasm</keyword>
<name>A0A101I2J3_UNCT6</name>
<dbReference type="Gene3D" id="3.10.290.10">
    <property type="entry name" value="RNA-binding S4 domain"/>
    <property type="match status" value="1"/>
</dbReference>
<comment type="function">
    <text evidence="10">Catalyzes the attachment of tyrosine to tRNA(Tyr) in a two-step reaction: tyrosine is first activated by ATP to form Tyr-AMP and then transferred to the acceptor end of tRNA(Tyr).</text>
</comment>
<gene>
    <name evidence="10" type="primary">tyrS</name>
    <name evidence="12" type="ORF">XE03_0492</name>
</gene>
<comment type="caution">
    <text evidence="10">Lacks conserved residue(s) required for the propagation of feature annotation.</text>
</comment>
<dbReference type="Gene3D" id="1.10.240.10">
    <property type="entry name" value="Tyrosyl-Transfer RNA Synthetase"/>
    <property type="match status" value="1"/>
</dbReference>
<comment type="catalytic activity">
    <reaction evidence="9 10">
        <text>tRNA(Tyr) + L-tyrosine + ATP = L-tyrosyl-tRNA(Tyr) + AMP + diphosphate + H(+)</text>
        <dbReference type="Rhea" id="RHEA:10220"/>
        <dbReference type="Rhea" id="RHEA-COMP:9706"/>
        <dbReference type="Rhea" id="RHEA-COMP:9707"/>
        <dbReference type="ChEBI" id="CHEBI:15378"/>
        <dbReference type="ChEBI" id="CHEBI:30616"/>
        <dbReference type="ChEBI" id="CHEBI:33019"/>
        <dbReference type="ChEBI" id="CHEBI:58315"/>
        <dbReference type="ChEBI" id="CHEBI:78442"/>
        <dbReference type="ChEBI" id="CHEBI:78536"/>
        <dbReference type="ChEBI" id="CHEBI:456215"/>
        <dbReference type="EC" id="6.1.1.1"/>
    </reaction>
</comment>
<dbReference type="InterPro" id="IPR024088">
    <property type="entry name" value="Tyr-tRNA-ligase_bac-type"/>
</dbReference>
<dbReference type="GO" id="GO:0006437">
    <property type="term" value="P:tyrosyl-tRNA aminoacylation"/>
    <property type="evidence" value="ECO:0007669"/>
    <property type="project" value="UniProtKB-UniRule"/>
</dbReference>
<evidence type="ECO:0000256" key="3">
    <source>
        <dbReference type="ARBA" id="ARBA00022598"/>
    </source>
</evidence>
<dbReference type="PANTHER" id="PTHR11766:SF1">
    <property type="entry name" value="TYROSINE--TRNA LIGASE"/>
    <property type="match status" value="1"/>
</dbReference>
<dbReference type="SUPFAM" id="SSF55174">
    <property type="entry name" value="Alpha-L RNA-binding motif"/>
    <property type="match status" value="1"/>
</dbReference>
<evidence type="ECO:0000256" key="7">
    <source>
        <dbReference type="ARBA" id="ARBA00022917"/>
    </source>
</evidence>
<evidence type="ECO:0000256" key="8">
    <source>
        <dbReference type="ARBA" id="ARBA00023146"/>
    </source>
</evidence>
<comment type="caution">
    <text evidence="12">The sequence shown here is derived from an EMBL/GenBank/DDBJ whole genome shotgun (WGS) entry which is preliminary data.</text>
</comment>
<evidence type="ECO:0000256" key="1">
    <source>
        <dbReference type="ARBA" id="ARBA00011738"/>
    </source>
</evidence>
<dbReference type="NCBIfam" id="TIGR00234">
    <property type="entry name" value="tyrS"/>
    <property type="match status" value="1"/>
</dbReference>
<dbReference type="Pfam" id="PF00579">
    <property type="entry name" value="tRNA-synt_1b"/>
    <property type="match status" value="1"/>
</dbReference>
<evidence type="ECO:0000256" key="5">
    <source>
        <dbReference type="ARBA" id="ARBA00022840"/>
    </source>
</evidence>
<dbReference type="SUPFAM" id="SSF52374">
    <property type="entry name" value="Nucleotidylyl transferase"/>
    <property type="match status" value="1"/>
</dbReference>
<sequence>MKNLKEILSELSRGCVDILPEGELEKKLLIAKRENRPLRVKLGIDASGPYIHLGFTIPLRKLKKFQEFGHTAVLIFGDFTGKIGDPTGKNKTRPQLSDEEIKENLKNYKEQVFKILDPQKTEIRLNGEWSDKLSPQDIIKLSSKMTVARMLERDYFEQRYKNGVPISLHEFLYPLFQAYDSVAVKADIELGGTDQKFNLLLGREIQEEYGLPGQVVMTLPLLEGIDGTRKMSKSYDNYVGITESPTQIFGKLMSIPDNLITKYMLLTTDIPEDRIKEFEKEMKEGKNPKDYKVILAKTIVQMYYTKEESDRCEEEFKRIFKEKGLPDNIPLIKVSKEDKNVKITNFLKKYKLTESTSEASRIIKGRGLRINNVVIDDFNFQYTPQKGDIIQVGKKKFAKVD</sequence>
<dbReference type="PATRIC" id="fig|1635277.3.peg.1180"/>
<accession>A0A101I2J3</accession>
<proteinExistence type="inferred from homology"/>
<dbReference type="FunFam" id="3.10.290.10:FF:000022">
    <property type="entry name" value="Tyrosine--tRNA ligase"/>
    <property type="match status" value="1"/>
</dbReference>
<dbReference type="AlphaFoldDB" id="A0A101I2J3"/>
<evidence type="ECO:0000256" key="6">
    <source>
        <dbReference type="ARBA" id="ARBA00022884"/>
    </source>
</evidence>
<keyword evidence="6 11" id="KW-0694">RNA-binding</keyword>
<evidence type="ECO:0000313" key="13">
    <source>
        <dbReference type="Proteomes" id="UP000053467"/>
    </source>
</evidence>
<keyword evidence="8 10" id="KW-0030">Aminoacyl-tRNA synthetase</keyword>
<dbReference type="InterPro" id="IPR002305">
    <property type="entry name" value="aa-tRNA-synth_Ic"/>
</dbReference>
<dbReference type="GO" id="GO:0005524">
    <property type="term" value="F:ATP binding"/>
    <property type="evidence" value="ECO:0007669"/>
    <property type="project" value="UniProtKB-UniRule"/>
</dbReference>
<organism evidence="12 13">
    <name type="scientific">candidate division TA06 bacterium 34_109</name>
    <dbReference type="NCBI Taxonomy" id="1635277"/>
    <lineage>
        <taxon>Bacteria</taxon>
        <taxon>Bacteria division TA06</taxon>
    </lineage>
</organism>